<comment type="caution">
    <text evidence="4">The sequence shown here is derived from an EMBL/GenBank/DDBJ whole genome shotgun (WGS) entry which is preliminary data.</text>
</comment>
<keyword evidence="5" id="KW-1185">Reference proteome</keyword>
<reference evidence="5" key="1">
    <citation type="journal article" date="2019" name="Int. J. Syst. Evol. Microbiol.">
        <title>The Global Catalogue of Microorganisms (GCM) 10K type strain sequencing project: providing services to taxonomists for standard genome sequencing and annotation.</title>
        <authorList>
            <consortium name="The Broad Institute Genomics Platform"/>
            <consortium name="The Broad Institute Genome Sequencing Center for Infectious Disease"/>
            <person name="Wu L."/>
            <person name="Ma J."/>
        </authorList>
    </citation>
    <scope>NUCLEOTIDE SEQUENCE [LARGE SCALE GENOMIC DNA]</scope>
    <source>
        <strain evidence="5">KCTC 33676</strain>
    </source>
</reference>
<dbReference type="InterPro" id="IPR023210">
    <property type="entry name" value="NADP_OxRdtase_dom"/>
</dbReference>
<dbReference type="SUPFAM" id="SSF51430">
    <property type="entry name" value="NAD(P)-linked oxidoreductase"/>
    <property type="match status" value="1"/>
</dbReference>
<organism evidence="4 5">
    <name type="scientific">Marinicrinis sediminis</name>
    <dbReference type="NCBI Taxonomy" id="1652465"/>
    <lineage>
        <taxon>Bacteria</taxon>
        <taxon>Bacillati</taxon>
        <taxon>Bacillota</taxon>
        <taxon>Bacilli</taxon>
        <taxon>Bacillales</taxon>
        <taxon>Paenibacillaceae</taxon>
    </lineage>
</organism>
<dbReference type="EMBL" id="JBHUMM010000010">
    <property type="protein sequence ID" value="MFD2671278.1"/>
    <property type="molecule type" value="Genomic_DNA"/>
</dbReference>
<evidence type="ECO:0000313" key="4">
    <source>
        <dbReference type="EMBL" id="MFD2671278.1"/>
    </source>
</evidence>
<feature type="region of interest" description="Disordered" evidence="2">
    <location>
        <begin position="297"/>
        <end position="316"/>
    </location>
</feature>
<evidence type="ECO:0000259" key="3">
    <source>
        <dbReference type="Pfam" id="PF00248"/>
    </source>
</evidence>
<keyword evidence="1 4" id="KW-0560">Oxidoreductase</keyword>
<evidence type="ECO:0000256" key="1">
    <source>
        <dbReference type="ARBA" id="ARBA00023002"/>
    </source>
</evidence>
<dbReference type="PANTHER" id="PTHR43364:SF4">
    <property type="entry name" value="NAD(P)-LINKED OXIDOREDUCTASE SUPERFAMILY PROTEIN"/>
    <property type="match status" value="1"/>
</dbReference>
<protein>
    <submittedName>
        <fullName evidence="4">Aldo/keto reductase</fullName>
        <ecNumber evidence="4">1.1.1.-</ecNumber>
    </submittedName>
</protein>
<dbReference type="RefSeq" id="WP_379928728.1">
    <property type="nucleotide sequence ID" value="NZ_JBHUMM010000010.1"/>
</dbReference>
<dbReference type="EC" id="1.1.1.-" evidence="4"/>
<feature type="compositionally biased region" description="Polar residues" evidence="2">
    <location>
        <begin position="303"/>
        <end position="316"/>
    </location>
</feature>
<sequence length="316" mass="34876">MKYRTLGKTGMDVSVIGIGTWQFGGEWGVDYTAAEAAAILAKGKELGINLIDTAECYGDHLSEQLIGQYLKQDRREDWIVATKFGHFFHDLYDRTDDFSAEAMIKQLDDSLKALQTDYVDLYQFHSGSDDAFDNEALWTALSKQKEAGKIKHIGISLNKQNSMHQVNAAEQVGAEVIQIVYNRLDRGPEDEVFPTCMAQNLGVLARVPLASGLLSGKYKPGTTFAANDVRSHRDQALVQSQIEQAQSIQQSEVPEGINMAQWALAWCLKHDAVTTVIPGCKTPEQVAANVEALQYIGDEHPQQTKPNSDTDSASHS</sequence>
<dbReference type="InterPro" id="IPR036812">
    <property type="entry name" value="NAD(P)_OxRdtase_dom_sf"/>
</dbReference>
<gene>
    <name evidence="4" type="ORF">ACFSUC_06625</name>
</gene>
<dbReference type="CDD" id="cd19086">
    <property type="entry name" value="AKR_AKR11C1"/>
    <property type="match status" value="1"/>
</dbReference>
<dbReference type="Proteomes" id="UP001597497">
    <property type="component" value="Unassembled WGS sequence"/>
</dbReference>
<evidence type="ECO:0000313" key="5">
    <source>
        <dbReference type="Proteomes" id="UP001597497"/>
    </source>
</evidence>
<feature type="domain" description="NADP-dependent oxidoreductase" evidence="3">
    <location>
        <begin position="16"/>
        <end position="293"/>
    </location>
</feature>
<accession>A0ABW5R8P8</accession>
<dbReference type="Pfam" id="PF00248">
    <property type="entry name" value="Aldo_ket_red"/>
    <property type="match status" value="1"/>
</dbReference>
<evidence type="ECO:0000256" key="2">
    <source>
        <dbReference type="SAM" id="MobiDB-lite"/>
    </source>
</evidence>
<proteinExistence type="predicted"/>
<dbReference type="Gene3D" id="3.20.20.100">
    <property type="entry name" value="NADP-dependent oxidoreductase domain"/>
    <property type="match status" value="1"/>
</dbReference>
<name>A0ABW5R8P8_9BACL</name>
<dbReference type="InterPro" id="IPR050523">
    <property type="entry name" value="AKR_Detox_Biosynth"/>
</dbReference>
<dbReference type="GO" id="GO:0016491">
    <property type="term" value="F:oxidoreductase activity"/>
    <property type="evidence" value="ECO:0007669"/>
    <property type="project" value="UniProtKB-KW"/>
</dbReference>
<dbReference type="PANTHER" id="PTHR43364">
    <property type="entry name" value="NADH-SPECIFIC METHYLGLYOXAL REDUCTASE-RELATED"/>
    <property type="match status" value="1"/>
</dbReference>